<evidence type="ECO:0000313" key="4">
    <source>
        <dbReference type="EMBL" id="WOX05790.1"/>
    </source>
</evidence>
<keyword evidence="5" id="KW-1185">Reference proteome</keyword>
<dbReference type="SMART" id="SM00450">
    <property type="entry name" value="RHOD"/>
    <property type="match status" value="2"/>
</dbReference>
<dbReference type="Pfam" id="PF00581">
    <property type="entry name" value="Rhodanese"/>
    <property type="match status" value="2"/>
</dbReference>
<dbReference type="KEGG" id="mpaf:R5R33_01175"/>
<evidence type="ECO:0000256" key="1">
    <source>
        <dbReference type="ARBA" id="ARBA00022679"/>
    </source>
</evidence>
<evidence type="ECO:0000256" key="2">
    <source>
        <dbReference type="ARBA" id="ARBA00022737"/>
    </source>
</evidence>
<accession>A0AAU0MZZ9</accession>
<dbReference type="GO" id="GO:0004792">
    <property type="term" value="F:thiosulfate-cyanide sulfurtransferase activity"/>
    <property type="evidence" value="ECO:0007669"/>
    <property type="project" value="TreeGrafter"/>
</dbReference>
<dbReference type="CDD" id="cd01448">
    <property type="entry name" value="TST_Repeat_1"/>
    <property type="match status" value="1"/>
</dbReference>
<reference evidence="4 5" key="1">
    <citation type="submission" date="2023-10" db="EMBL/GenBank/DDBJ databases">
        <title>Description of Microbulbifer bruguierae sp. nov., isolated from the sediments of mangrove plant Bruguiera sexangula and comparative genomic analyses of the genus Microbulbifer.</title>
        <authorList>
            <person name="Long M."/>
        </authorList>
    </citation>
    <scope>NUCLEOTIDE SEQUENCE [LARGE SCALE GENOMIC DNA]</scope>
    <source>
        <strain evidence="4 5">SPO729</strain>
    </source>
</reference>
<dbReference type="InterPro" id="IPR001763">
    <property type="entry name" value="Rhodanese-like_dom"/>
</dbReference>
<keyword evidence="2" id="KW-0677">Repeat</keyword>
<dbReference type="AlphaFoldDB" id="A0AAU0MZZ9"/>
<dbReference type="CDD" id="cd01449">
    <property type="entry name" value="TST_Repeat_2"/>
    <property type="match status" value="1"/>
</dbReference>
<sequence length="291" mass="32406">MNYQGVIDVSELVECIRQQNRNPEQPSGGQLVILDCRYDLADTSAGENAFLEGHIPGARYASLHRDLSAPCARYGGRHPFPHAHQFAEFARAVGISSDTQVVVYDDQRFAFAARAWWLLKHFGHQRVAMLNGGFRAWKNAGQEIVEGAADTPKSGDFTAAANAGELLHYEDIYSHLDNLPWQLVDARDYKRFQGVEEPIDPIAGHIPGAVNKPWQAITNDEGFLRPLAELREHWQSIPADDEIVCYCGSGVTACVNLFSLNLIGREARLYPGSWSDWCAHILYPRTESANA</sequence>
<dbReference type="PANTHER" id="PTHR11364">
    <property type="entry name" value="THIOSULFATE SULFERTANSFERASE"/>
    <property type="match status" value="1"/>
</dbReference>
<evidence type="ECO:0000259" key="3">
    <source>
        <dbReference type="PROSITE" id="PS50206"/>
    </source>
</evidence>
<keyword evidence="1 4" id="KW-0808">Transferase</keyword>
<proteinExistence type="predicted"/>
<feature type="domain" description="Rhodanese" evidence="3">
    <location>
        <begin position="182"/>
        <end position="279"/>
    </location>
</feature>
<dbReference type="EMBL" id="CP137555">
    <property type="protein sequence ID" value="WOX05790.1"/>
    <property type="molecule type" value="Genomic_DNA"/>
</dbReference>
<dbReference type="PANTHER" id="PTHR11364:SF27">
    <property type="entry name" value="SULFURTRANSFERASE"/>
    <property type="match status" value="1"/>
</dbReference>
<dbReference type="PROSITE" id="PS50206">
    <property type="entry name" value="RHODANESE_3"/>
    <property type="match status" value="2"/>
</dbReference>
<dbReference type="InterPro" id="IPR036873">
    <property type="entry name" value="Rhodanese-like_dom_sf"/>
</dbReference>
<name>A0AAU0MZZ9_9GAMM</name>
<gene>
    <name evidence="4" type="ORF">R5R33_01175</name>
</gene>
<organism evidence="4 5">
    <name type="scientific">Microbulbifer pacificus</name>
    <dbReference type="NCBI Taxonomy" id="407164"/>
    <lineage>
        <taxon>Bacteria</taxon>
        <taxon>Pseudomonadati</taxon>
        <taxon>Pseudomonadota</taxon>
        <taxon>Gammaproteobacteria</taxon>
        <taxon>Cellvibrionales</taxon>
        <taxon>Microbulbiferaceae</taxon>
        <taxon>Microbulbifer</taxon>
    </lineage>
</organism>
<dbReference type="InterPro" id="IPR045078">
    <property type="entry name" value="TST/MPST-like"/>
</dbReference>
<dbReference type="EC" id="2.8.1.-" evidence="4"/>
<dbReference type="Gene3D" id="3.40.250.10">
    <property type="entry name" value="Rhodanese-like domain"/>
    <property type="match status" value="2"/>
</dbReference>
<dbReference type="RefSeq" id="WP_318954254.1">
    <property type="nucleotide sequence ID" value="NZ_CP137555.1"/>
</dbReference>
<evidence type="ECO:0000313" key="5">
    <source>
        <dbReference type="Proteomes" id="UP001302477"/>
    </source>
</evidence>
<protein>
    <submittedName>
        <fullName evidence="4">Sulfurtransferase</fullName>
        <ecNumber evidence="4">2.8.1.-</ecNumber>
    </submittedName>
</protein>
<feature type="domain" description="Rhodanese" evidence="3">
    <location>
        <begin position="27"/>
        <end position="146"/>
    </location>
</feature>
<dbReference type="Proteomes" id="UP001302477">
    <property type="component" value="Chromosome"/>
</dbReference>
<dbReference type="SUPFAM" id="SSF52821">
    <property type="entry name" value="Rhodanese/Cell cycle control phosphatase"/>
    <property type="match status" value="2"/>
</dbReference>